<organism evidence="2 3">
    <name type="scientific">Streptomyces caledonius</name>
    <dbReference type="NCBI Taxonomy" id="3134107"/>
    <lineage>
        <taxon>Bacteria</taxon>
        <taxon>Bacillati</taxon>
        <taxon>Actinomycetota</taxon>
        <taxon>Actinomycetes</taxon>
        <taxon>Kitasatosporales</taxon>
        <taxon>Streptomycetaceae</taxon>
        <taxon>Streptomyces</taxon>
    </lineage>
</organism>
<feature type="region of interest" description="Disordered" evidence="1">
    <location>
        <begin position="102"/>
        <end position="155"/>
    </location>
</feature>
<dbReference type="EMBL" id="JBBKAM010000004">
    <property type="protein sequence ID" value="MEJ8646130.1"/>
    <property type="molecule type" value="Genomic_DNA"/>
</dbReference>
<keyword evidence="3" id="KW-1185">Reference proteome</keyword>
<evidence type="ECO:0000313" key="3">
    <source>
        <dbReference type="Proteomes" id="UP001382904"/>
    </source>
</evidence>
<reference evidence="2 3" key="1">
    <citation type="submission" date="2024-03" db="EMBL/GenBank/DDBJ databases">
        <title>Novel Streptomyces species of biotechnological and ecological value are a feature of Machair soil.</title>
        <authorList>
            <person name="Prole J.R."/>
            <person name="Goodfellow M."/>
            <person name="Allenby N."/>
            <person name="Ward A.C."/>
        </authorList>
    </citation>
    <scope>NUCLEOTIDE SEQUENCE [LARGE SCALE GENOMIC DNA]</scope>
    <source>
        <strain evidence="2 3">MS1.HAVA.3</strain>
    </source>
</reference>
<evidence type="ECO:0000313" key="2">
    <source>
        <dbReference type="EMBL" id="MEJ8646130.1"/>
    </source>
</evidence>
<accession>A0ABU8UER4</accession>
<evidence type="ECO:0000256" key="1">
    <source>
        <dbReference type="SAM" id="MobiDB-lite"/>
    </source>
</evidence>
<dbReference type="Proteomes" id="UP001382904">
    <property type="component" value="Unassembled WGS sequence"/>
</dbReference>
<name>A0ABU8UER4_9ACTN</name>
<gene>
    <name evidence="2" type="ORF">WKI68_42630</name>
</gene>
<sequence length="155" mass="16594">MLRDLDLVMAERAVVTPLNRRAAQLLTDEGFPAWSRAVTGVLAGQVFPDRRLREWTLLKVVTRGEPWSAEQLTEASDWCPRTAVQHLDGYEALYLLATAARGPGASATPPSSGCAAGPRSERTGCAGQESQVDPAHVSSHARPGLRVPLPGRVSA</sequence>
<protein>
    <submittedName>
        <fullName evidence="2">Uncharacterized protein</fullName>
    </submittedName>
</protein>
<proteinExistence type="predicted"/>
<comment type="caution">
    <text evidence="2">The sequence shown here is derived from an EMBL/GenBank/DDBJ whole genome shotgun (WGS) entry which is preliminary data.</text>
</comment>